<name>U2DQ42_9BACE</name>
<dbReference type="HOGENOM" id="CLU_3247494_0_0_10"/>
<protein>
    <submittedName>
        <fullName evidence="1">Uncharacterized protein</fullName>
    </submittedName>
</protein>
<reference evidence="1 2" key="1">
    <citation type="submission" date="2013-08" db="EMBL/GenBank/DDBJ databases">
        <authorList>
            <person name="Weinstock G."/>
            <person name="Sodergren E."/>
            <person name="Wylie T."/>
            <person name="Fulton L."/>
            <person name="Fulton R."/>
            <person name="Fronick C."/>
            <person name="O'Laughlin M."/>
            <person name="Godfrey J."/>
            <person name="Miner T."/>
            <person name="Herter B."/>
            <person name="Appelbaum E."/>
            <person name="Cordes M."/>
            <person name="Lek S."/>
            <person name="Wollam A."/>
            <person name="Pepin K.H."/>
            <person name="Palsikar V.B."/>
            <person name="Mitreva M."/>
            <person name="Wilson R.K."/>
        </authorList>
    </citation>
    <scope>NUCLEOTIDE SEQUENCE [LARGE SCALE GENOMIC DNA]</scope>
    <source>
        <strain evidence="1 2">F0041</strain>
    </source>
</reference>
<dbReference type="EMBL" id="AWSV01000153">
    <property type="protein sequence ID" value="ERI81821.1"/>
    <property type="molecule type" value="Genomic_DNA"/>
</dbReference>
<evidence type="ECO:0000313" key="2">
    <source>
        <dbReference type="Proteomes" id="UP000016496"/>
    </source>
</evidence>
<evidence type="ECO:0000313" key="1">
    <source>
        <dbReference type="EMBL" id="ERI81821.1"/>
    </source>
</evidence>
<proteinExistence type="predicted"/>
<comment type="caution">
    <text evidence="1">The sequence shown here is derived from an EMBL/GenBank/DDBJ whole genome shotgun (WGS) entry which is preliminary data.</text>
</comment>
<dbReference type="AlphaFoldDB" id="U2DQ42"/>
<accession>U2DQ42</accession>
<sequence length="42" mass="5220">MHWHSFLFFRTLPVPFFDNEYLYKANKVYSSFLTTEQLFQLI</sequence>
<gene>
    <name evidence="1" type="ORF">HMPREF1981_02882</name>
</gene>
<dbReference type="Proteomes" id="UP000016496">
    <property type="component" value="Unassembled WGS sequence"/>
</dbReference>
<organism evidence="1 2">
    <name type="scientific">Bacteroides pyogenes F0041</name>
    <dbReference type="NCBI Taxonomy" id="1321819"/>
    <lineage>
        <taxon>Bacteria</taxon>
        <taxon>Pseudomonadati</taxon>
        <taxon>Bacteroidota</taxon>
        <taxon>Bacteroidia</taxon>
        <taxon>Bacteroidales</taxon>
        <taxon>Bacteroidaceae</taxon>
        <taxon>Bacteroides</taxon>
    </lineage>
</organism>